<reference evidence="6 7" key="1">
    <citation type="submission" date="2017-12" db="EMBL/GenBank/DDBJ databases">
        <title>Phylogenetic diversity of female urinary microbiome.</title>
        <authorList>
            <person name="Thomas-White K."/>
            <person name="Wolfe A.J."/>
        </authorList>
    </citation>
    <scope>NUCLEOTIDE SEQUENCE [LARGE SCALE GENOMIC DNA]</scope>
    <source>
        <strain evidence="6 7">UMB0119</strain>
    </source>
</reference>
<gene>
    <name evidence="6" type="ORF">CYJ34_01665</name>
</gene>
<dbReference type="PANTHER" id="PTHR37831:SF1">
    <property type="entry name" value="D-RIBOSE PYRANASE"/>
    <property type="match status" value="1"/>
</dbReference>
<comment type="caution">
    <text evidence="6">The sequence shown here is derived from an EMBL/GenBank/DDBJ whole genome shotgun (WGS) entry which is preliminary data.</text>
</comment>
<evidence type="ECO:0000256" key="4">
    <source>
        <dbReference type="ARBA" id="ARBA00023235"/>
    </source>
</evidence>
<dbReference type="GO" id="GO:0016872">
    <property type="term" value="F:intramolecular lyase activity"/>
    <property type="evidence" value="ECO:0007669"/>
    <property type="project" value="InterPro"/>
</dbReference>
<dbReference type="InterPro" id="IPR023064">
    <property type="entry name" value="D-ribose_pyranase"/>
</dbReference>
<organism evidence="6 7">
    <name type="scientific">Anaerococcus octavius</name>
    <dbReference type="NCBI Taxonomy" id="54007"/>
    <lineage>
        <taxon>Bacteria</taxon>
        <taxon>Bacillati</taxon>
        <taxon>Bacillota</taxon>
        <taxon>Tissierellia</taxon>
        <taxon>Tissierellales</taxon>
        <taxon>Peptoniphilaceae</taxon>
        <taxon>Anaerococcus</taxon>
    </lineage>
</organism>
<evidence type="ECO:0000313" key="6">
    <source>
        <dbReference type="EMBL" id="PKZ17442.1"/>
    </source>
</evidence>
<comment type="catalytic activity">
    <reaction evidence="1">
        <text>beta-D-ribopyranose = beta-D-ribofuranose</text>
        <dbReference type="Rhea" id="RHEA:25432"/>
        <dbReference type="ChEBI" id="CHEBI:27476"/>
        <dbReference type="ChEBI" id="CHEBI:47002"/>
        <dbReference type="EC" id="5.4.99.62"/>
    </reaction>
</comment>
<sequence>MKEKGILNSEISKRLSDLGHTDLIAIGDCGLPIYPEKKIDLALKLGEPKFIEVLETLLDDFGCEHYILASEIKEENPDQEKAIKDLLNGVSSEYISHEDFKKKLDDVKFVIRTGENTPYSNIILESKNIF</sequence>
<dbReference type="NCBIfam" id="NF008761">
    <property type="entry name" value="PRK11797.1"/>
    <property type="match status" value="1"/>
</dbReference>
<dbReference type="SUPFAM" id="SSF102546">
    <property type="entry name" value="RbsD-like"/>
    <property type="match status" value="1"/>
</dbReference>
<dbReference type="EMBL" id="PKGS01000001">
    <property type="protein sequence ID" value="PKZ17442.1"/>
    <property type="molecule type" value="Genomic_DNA"/>
</dbReference>
<dbReference type="EC" id="5.4.99.62" evidence="2"/>
<dbReference type="AlphaFoldDB" id="A0A2I1MBE1"/>
<dbReference type="GO" id="GO:0062193">
    <property type="term" value="F:D-ribose pyranase activity"/>
    <property type="evidence" value="ECO:0007669"/>
    <property type="project" value="UniProtKB-EC"/>
</dbReference>
<keyword evidence="4" id="KW-0413">Isomerase</keyword>
<evidence type="ECO:0000313" key="7">
    <source>
        <dbReference type="Proteomes" id="UP000234335"/>
    </source>
</evidence>
<dbReference type="RefSeq" id="WP_101539602.1">
    <property type="nucleotide sequence ID" value="NZ_JAPJPW010000005.1"/>
</dbReference>
<name>A0A2I1MBE1_9FIRM</name>
<dbReference type="Proteomes" id="UP000234335">
    <property type="component" value="Unassembled WGS sequence"/>
</dbReference>
<dbReference type="GO" id="GO:0019303">
    <property type="term" value="P:D-ribose catabolic process"/>
    <property type="evidence" value="ECO:0007669"/>
    <property type="project" value="TreeGrafter"/>
</dbReference>
<protein>
    <recommendedName>
        <fullName evidence="2">D-ribose pyranase</fullName>
        <ecNumber evidence="2">5.4.99.62</ecNumber>
    </recommendedName>
</protein>
<evidence type="ECO:0000256" key="2">
    <source>
        <dbReference type="ARBA" id="ARBA00012862"/>
    </source>
</evidence>
<evidence type="ECO:0000256" key="3">
    <source>
        <dbReference type="ARBA" id="ARBA00022490"/>
    </source>
</evidence>
<dbReference type="Gene3D" id="3.40.1650.10">
    <property type="entry name" value="RbsD-like domain"/>
    <property type="match status" value="1"/>
</dbReference>
<dbReference type="Pfam" id="PF05025">
    <property type="entry name" value="RbsD_FucU"/>
    <property type="match status" value="1"/>
</dbReference>
<dbReference type="PANTHER" id="PTHR37831">
    <property type="entry name" value="D-RIBOSE PYRANASE"/>
    <property type="match status" value="1"/>
</dbReference>
<keyword evidence="3" id="KW-0963">Cytoplasm</keyword>
<dbReference type="GO" id="GO:0005829">
    <property type="term" value="C:cytosol"/>
    <property type="evidence" value="ECO:0007669"/>
    <property type="project" value="TreeGrafter"/>
</dbReference>
<dbReference type="InterPro" id="IPR023750">
    <property type="entry name" value="RbsD-like_sf"/>
</dbReference>
<keyword evidence="7" id="KW-1185">Reference proteome</keyword>
<evidence type="ECO:0000256" key="1">
    <source>
        <dbReference type="ARBA" id="ARBA00000223"/>
    </source>
</evidence>
<dbReference type="GO" id="GO:0048029">
    <property type="term" value="F:monosaccharide binding"/>
    <property type="evidence" value="ECO:0007669"/>
    <property type="project" value="InterPro"/>
</dbReference>
<proteinExistence type="predicted"/>
<keyword evidence="5" id="KW-0119">Carbohydrate metabolism</keyword>
<accession>A0A2I1MBE1</accession>
<evidence type="ECO:0000256" key="5">
    <source>
        <dbReference type="ARBA" id="ARBA00023277"/>
    </source>
</evidence>
<dbReference type="InterPro" id="IPR007721">
    <property type="entry name" value="RbsD_FucU"/>
</dbReference>